<gene>
    <name evidence="2" type="ORF">WH50_02685</name>
</gene>
<comment type="caution">
    <text evidence="2">The sequence shown here is derived from an EMBL/GenBank/DDBJ whole genome shotgun (WGS) entry which is preliminary data.</text>
</comment>
<dbReference type="EMBL" id="LAPT01000008">
    <property type="protein sequence ID" value="PXF32788.1"/>
    <property type="molecule type" value="Genomic_DNA"/>
</dbReference>
<evidence type="ECO:0000313" key="2">
    <source>
        <dbReference type="EMBL" id="PXF32788.1"/>
    </source>
</evidence>
<accession>A0ABX5M5C4</accession>
<keyword evidence="1" id="KW-0472">Membrane</keyword>
<keyword evidence="1" id="KW-1133">Transmembrane helix</keyword>
<keyword evidence="1" id="KW-0812">Transmembrane</keyword>
<protein>
    <submittedName>
        <fullName evidence="2">Uncharacterized protein</fullName>
    </submittedName>
</protein>
<reference evidence="2 3" key="1">
    <citation type="submission" date="2015-03" db="EMBL/GenBank/DDBJ databases">
        <authorList>
            <person name="Krishnan R."/>
            <person name="Midha S."/>
            <person name="Patil P.B."/>
            <person name="Rameshkumar N."/>
        </authorList>
    </citation>
    <scope>NUCLEOTIDE SEQUENCE [LARGE SCALE GENOMIC DNA]</scope>
    <source>
        <strain evidence="2 3">L1E11</strain>
    </source>
</reference>
<dbReference type="Proteomes" id="UP000248090">
    <property type="component" value="Unassembled WGS sequence"/>
</dbReference>
<keyword evidence="3" id="KW-1185">Reference proteome</keyword>
<feature type="transmembrane region" description="Helical" evidence="1">
    <location>
        <begin position="22"/>
        <end position="43"/>
    </location>
</feature>
<sequence>MSSPITSWDGASTVFTYADKPAIMGFILLVAVAVTVFAIWATVRHEKHSYSSPMPKTKK</sequence>
<evidence type="ECO:0000313" key="3">
    <source>
        <dbReference type="Proteomes" id="UP000248090"/>
    </source>
</evidence>
<organism evidence="2 3">
    <name type="scientific">Pokkaliibacter plantistimulans</name>
    <dbReference type="NCBI Taxonomy" id="1635171"/>
    <lineage>
        <taxon>Bacteria</taxon>
        <taxon>Pseudomonadati</taxon>
        <taxon>Pseudomonadota</taxon>
        <taxon>Gammaproteobacteria</taxon>
        <taxon>Oceanospirillales</taxon>
        <taxon>Balneatrichaceae</taxon>
        <taxon>Pokkaliibacter</taxon>
    </lineage>
</organism>
<dbReference type="RefSeq" id="WP_110185910.1">
    <property type="nucleotide sequence ID" value="NZ_CP177354.1"/>
</dbReference>
<evidence type="ECO:0000256" key="1">
    <source>
        <dbReference type="SAM" id="Phobius"/>
    </source>
</evidence>
<proteinExistence type="predicted"/>
<name>A0ABX5M5C4_9GAMM</name>